<feature type="transmembrane region" description="Helical" evidence="1">
    <location>
        <begin position="82"/>
        <end position="101"/>
    </location>
</feature>
<keyword evidence="1" id="KW-0472">Membrane</keyword>
<evidence type="ECO:0000313" key="2">
    <source>
        <dbReference type="EMBL" id="KAK4784649.1"/>
    </source>
</evidence>
<organism evidence="2 3">
    <name type="scientific">Trapa natans</name>
    <name type="common">Water chestnut</name>
    <dbReference type="NCBI Taxonomy" id="22666"/>
    <lineage>
        <taxon>Eukaryota</taxon>
        <taxon>Viridiplantae</taxon>
        <taxon>Streptophyta</taxon>
        <taxon>Embryophyta</taxon>
        <taxon>Tracheophyta</taxon>
        <taxon>Spermatophyta</taxon>
        <taxon>Magnoliopsida</taxon>
        <taxon>eudicotyledons</taxon>
        <taxon>Gunneridae</taxon>
        <taxon>Pentapetalae</taxon>
        <taxon>rosids</taxon>
        <taxon>malvids</taxon>
        <taxon>Myrtales</taxon>
        <taxon>Lythraceae</taxon>
        <taxon>Trapa</taxon>
    </lineage>
</organism>
<protein>
    <submittedName>
        <fullName evidence="2">Uncharacterized protein</fullName>
    </submittedName>
</protein>
<keyword evidence="1" id="KW-0812">Transmembrane</keyword>
<comment type="caution">
    <text evidence="2">The sequence shown here is derived from an EMBL/GenBank/DDBJ whole genome shotgun (WGS) entry which is preliminary data.</text>
</comment>
<keyword evidence="1" id="KW-1133">Transmembrane helix</keyword>
<name>A0AAN7LHZ1_TRANT</name>
<evidence type="ECO:0000313" key="3">
    <source>
        <dbReference type="Proteomes" id="UP001346149"/>
    </source>
</evidence>
<evidence type="ECO:0000256" key="1">
    <source>
        <dbReference type="SAM" id="Phobius"/>
    </source>
</evidence>
<dbReference type="EMBL" id="JAXQNO010000014">
    <property type="protein sequence ID" value="KAK4784649.1"/>
    <property type="molecule type" value="Genomic_DNA"/>
</dbReference>
<dbReference type="Proteomes" id="UP001346149">
    <property type="component" value="Unassembled WGS sequence"/>
</dbReference>
<accession>A0AAN7LHZ1</accession>
<dbReference type="AlphaFoldDB" id="A0AAN7LHZ1"/>
<gene>
    <name evidence="2" type="ORF">SAY86_019017</name>
</gene>
<keyword evidence="3" id="KW-1185">Reference proteome</keyword>
<sequence length="104" mass="11878">MSYSPGCWRFQKPTAALSVPVYCITCPSHLQESCGKAHSVKSVSRILQYKTAMSFGTVLCSRHYLSYLTAGSTHQWKKITRILGIFILTELMPMKCFAYLFEDW</sequence>
<proteinExistence type="predicted"/>
<reference evidence="2 3" key="1">
    <citation type="journal article" date="2023" name="Hortic Res">
        <title>Pangenome of water caltrop reveals structural variations and asymmetric subgenome divergence after allopolyploidization.</title>
        <authorList>
            <person name="Zhang X."/>
            <person name="Chen Y."/>
            <person name="Wang L."/>
            <person name="Yuan Y."/>
            <person name="Fang M."/>
            <person name="Shi L."/>
            <person name="Lu R."/>
            <person name="Comes H.P."/>
            <person name="Ma Y."/>
            <person name="Chen Y."/>
            <person name="Huang G."/>
            <person name="Zhou Y."/>
            <person name="Zheng Z."/>
            <person name="Qiu Y."/>
        </authorList>
    </citation>
    <scope>NUCLEOTIDE SEQUENCE [LARGE SCALE GENOMIC DNA]</scope>
    <source>
        <strain evidence="2">F231</strain>
    </source>
</reference>